<proteinExistence type="inferred from homology"/>
<evidence type="ECO:0000256" key="2">
    <source>
        <dbReference type="ARBA" id="ARBA00023015"/>
    </source>
</evidence>
<feature type="domain" description="HTH lysR-type" evidence="5">
    <location>
        <begin position="6"/>
        <end position="63"/>
    </location>
</feature>
<evidence type="ECO:0000259" key="5">
    <source>
        <dbReference type="PROSITE" id="PS50931"/>
    </source>
</evidence>
<sequence length="298" mass="33812">MRRRIPPLIAVRAFEAAARHGSFTDAADELAVTPTAISHQIRHLEKLLNLQLFDRNGRNLSLTEQGKRILPEVTRGFDCLAAAFFETYGEKDNKSVNVSVTREFARYWLFPRLNNFYERFPDYAVNVIASEKCTPLDSSEADLVIRYGPKAPLDSVEINLYREEYLAVCSPSMLSEGNQIENLTSKRLLDVRWELSSLNSPTWKRWFSENNNEGYEDYIISNVDAYNLALDAVIRGNAAALISNTIFEAQELSDKTVVLNGARLPGYFYRAVLTIGGTRKKAAQNFLRWLQDEVGTTI</sequence>
<dbReference type="SUPFAM" id="SSF46785">
    <property type="entry name" value="Winged helix' DNA-binding domain"/>
    <property type="match status" value="1"/>
</dbReference>
<dbReference type="Proteomes" id="UP000680706">
    <property type="component" value="Plasmid pAb134-03"/>
</dbReference>
<evidence type="ECO:0000256" key="1">
    <source>
        <dbReference type="ARBA" id="ARBA00009437"/>
    </source>
</evidence>
<dbReference type="InterPro" id="IPR000847">
    <property type="entry name" value="LysR_HTH_N"/>
</dbReference>
<keyword evidence="4" id="KW-0804">Transcription</keyword>
<keyword evidence="2" id="KW-0805">Transcription regulation</keyword>
<dbReference type="PANTHER" id="PTHR30537">
    <property type="entry name" value="HTH-TYPE TRANSCRIPTIONAL REGULATOR"/>
    <property type="match status" value="1"/>
</dbReference>
<dbReference type="PROSITE" id="PS50931">
    <property type="entry name" value="HTH_LYSR"/>
    <property type="match status" value="1"/>
</dbReference>
<keyword evidence="6" id="KW-0614">Plasmid</keyword>
<dbReference type="PANTHER" id="PTHR30537:SF26">
    <property type="entry name" value="GLYCINE CLEAVAGE SYSTEM TRANSCRIPTIONAL ACTIVATOR"/>
    <property type="match status" value="1"/>
</dbReference>
<dbReference type="Gene3D" id="3.40.190.10">
    <property type="entry name" value="Periplasmic binding protein-like II"/>
    <property type="match status" value="2"/>
</dbReference>
<dbReference type="Gene3D" id="1.10.10.10">
    <property type="entry name" value="Winged helix-like DNA-binding domain superfamily/Winged helix DNA-binding domain"/>
    <property type="match status" value="1"/>
</dbReference>
<dbReference type="EMBL" id="CP074129">
    <property type="protein sequence ID" value="QUS59022.1"/>
    <property type="molecule type" value="Genomic_DNA"/>
</dbReference>
<accession>A0ABX8AWI2</accession>
<organism evidence="6 7">
    <name type="scientific">Pseudovibrio brasiliensis</name>
    <dbReference type="NCBI Taxonomy" id="1898042"/>
    <lineage>
        <taxon>Bacteria</taxon>
        <taxon>Pseudomonadati</taxon>
        <taxon>Pseudomonadota</taxon>
        <taxon>Alphaproteobacteria</taxon>
        <taxon>Hyphomicrobiales</taxon>
        <taxon>Stappiaceae</taxon>
        <taxon>Pseudovibrio</taxon>
    </lineage>
</organism>
<dbReference type="PRINTS" id="PR00039">
    <property type="entry name" value="HTHLYSR"/>
</dbReference>
<keyword evidence="7" id="KW-1185">Reference proteome</keyword>
<dbReference type="Pfam" id="PF00126">
    <property type="entry name" value="HTH_1"/>
    <property type="match status" value="1"/>
</dbReference>
<evidence type="ECO:0000256" key="4">
    <source>
        <dbReference type="ARBA" id="ARBA00023163"/>
    </source>
</evidence>
<protein>
    <submittedName>
        <fullName evidence="6">LysR family transcriptional regulator</fullName>
    </submittedName>
</protein>
<dbReference type="InterPro" id="IPR036390">
    <property type="entry name" value="WH_DNA-bd_sf"/>
</dbReference>
<dbReference type="Pfam" id="PF03466">
    <property type="entry name" value="LysR_substrate"/>
    <property type="match status" value="1"/>
</dbReference>
<dbReference type="RefSeq" id="WP_075701466.1">
    <property type="nucleotide sequence ID" value="NZ_CP074129.1"/>
</dbReference>
<evidence type="ECO:0000313" key="6">
    <source>
        <dbReference type="EMBL" id="QUS59022.1"/>
    </source>
</evidence>
<dbReference type="InterPro" id="IPR036388">
    <property type="entry name" value="WH-like_DNA-bd_sf"/>
</dbReference>
<dbReference type="InterPro" id="IPR058163">
    <property type="entry name" value="LysR-type_TF_proteobact-type"/>
</dbReference>
<geneLocation type="plasmid" evidence="6 7">
    <name>pAb134-03</name>
</geneLocation>
<reference evidence="6 7" key="1">
    <citation type="journal article" date="2021" name="Angew. Chem. Int. Ed. Engl.">
        <title>A novel family of nonribosomal peptides modulate collective behavior in Pseudovibrio bacteria isolated from marine sponges.</title>
        <authorList>
            <person name="Ioca L.P."/>
            <person name="Dai Y."/>
            <person name="Kunakom S."/>
            <person name="Diaz-Espinosa J."/>
            <person name="Krunic A."/>
            <person name="Crnkovic C.M."/>
            <person name="Orjala J."/>
            <person name="Sanchez L.M."/>
            <person name="Ferreira A.G."/>
            <person name="Berlinck R.G.S."/>
            <person name="Eustaquio A.S."/>
        </authorList>
    </citation>
    <scope>NUCLEOTIDE SEQUENCE [LARGE SCALE GENOMIC DNA]</scope>
    <source>
        <strain evidence="6 7">Ab134</strain>
        <plasmid evidence="6 7">pAb134-03</plasmid>
    </source>
</reference>
<evidence type="ECO:0000313" key="7">
    <source>
        <dbReference type="Proteomes" id="UP000680706"/>
    </source>
</evidence>
<evidence type="ECO:0000256" key="3">
    <source>
        <dbReference type="ARBA" id="ARBA00023125"/>
    </source>
</evidence>
<keyword evidence="3" id="KW-0238">DNA-binding</keyword>
<gene>
    <name evidence="6" type="ORF">KGB56_26380</name>
</gene>
<name>A0ABX8AWI2_9HYPH</name>
<dbReference type="InterPro" id="IPR005119">
    <property type="entry name" value="LysR_subst-bd"/>
</dbReference>
<comment type="similarity">
    <text evidence="1">Belongs to the LysR transcriptional regulatory family.</text>
</comment>
<dbReference type="SUPFAM" id="SSF53850">
    <property type="entry name" value="Periplasmic binding protein-like II"/>
    <property type="match status" value="1"/>
</dbReference>